<evidence type="ECO:0000313" key="2">
    <source>
        <dbReference type="Proteomes" id="UP000324298"/>
    </source>
</evidence>
<dbReference type="RefSeq" id="WP_149305965.1">
    <property type="nucleotide sequence ID" value="NZ_SRSD01000001.1"/>
</dbReference>
<evidence type="ECO:0008006" key="3">
    <source>
        <dbReference type="Google" id="ProtNLM"/>
    </source>
</evidence>
<dbReference type="OrthoDB" id="5395925at2"/>
<protein>
    <recommendedName>
        <fullName evidence="3">YbbR-like protein</fullName>
    </recommendedName>
</protein>
<accession>A0A5A9XS61</accession>
<dbReference type="Proteomes" id="UP000324298">
    <property type="component" value="Unassembled WGS sequence"/>
</dbReference>
<comment type="caution">
    <text evidence="1">The sequence shown here is derived from an EMBL/GenBank/DDBJ whole genome shotgun (WGS) entry which is preliminary data.</text>
</comment>
<proteinExistence type="predicted"/>
<sequence length="142" mass="15691">MTWSLAAVKRRCTRNASLKILSLMLAVCIWSFTSLSRETRYELVLPVELRNTPPGYSVAPPLPGELHFTLTGPSILIDGARRSNSSVILNLRGAKPGRAIFSHLETNLKLPEGIKVTRISPAVLEIDLIRTQMNSDQGDQKP</sequence>
<keyword evidence="2" id="KW-1185">Reference proteome</keyword>
<reference evidence="1 2" key="1">
    <citation type="submission" date="2019-04" db="EMBL/GenBank/DDBJ databases">
        <title>Geobacter ruber sp. nov., ferric-reducing bacteria isolated from paddy soil.</title>
        <authorList>
            <person name="Xu Z."/>
            <person name="Masuda Y."/>
            <person name="Itoh H."/>
            <person name="Senoo K."/>
        </authorList>
    </citation>
    <scope>NUCLEOTIDE SEQUENCE [LARGE SCALE GENOMIC DNA]</scope>
    <source>
        <strain evidence="1 2">Red88</strain>
    </source>
</reference>
<name>A0A5A9XS61_9BACT</name>
<organism evidence="1 2">
    <name type="scientific">Oryzomonas rubra</name>
    <dbReference type="NCBI Taxonomy" id="2509454"/>
    <lineage>
        <taxon>Bacteria</taxon>
        <taxon>Pseudomonadati</taxon>
        <taxon>Thermodesulfobacteriota</taxon>
        <taxon>Desulfuromonadia</taxon>
        <taxon>Geobacterales</taxon>
        <taxon>Geobacteraceae</taxon>
        <taxon>Oryzomonas</taxon>
    </lineage>
</organism>
<gene>
    <name evidence="1" type="ORF">ET418_02365</name>
</gene>
<dbReference type="Gene3D" id="2.170.120.30">
    <property type="match status" value="1"/>
</dbReference>
<evidence type="ECO:0000313" key="1">
    <source>
        <dbReference type="EMBL" id="KAA0895385.1"/>
    </source>
</evidence>
<dbReference type="AlphaFoldDB" id="A0A5A9XS61"/>
<dbReference type="EMBL" id="SRSD01000001">
    <property type="protein sequence ID" value="KAA0895385.1"/>
    <property type="molecule type" value="Genomic_DNA"/>
</dbReference>